<feature type="transmembrane region" description="Helical" evidence="8">
    <location>
        <begin position="296"/>
        <end position="318"/>
    </location>
</feature>
<dbReference type="SMART" id="SM00387">
    <property type="entry name" value="HATPase_c"/>
    <property type="match status" value="1"/>
</dbReference>
<gene>
    <name evidence="10" type="ORF">GCM10009304_35380</name>
</gene>
<dbReference type="InterPro" id="IPR005467">
    <property type="entry name" value="His_kinase_dom"/>
</dbReference>
<evidence type="ECO:0000256" key="4">
    <source>
        <dbReference type="ARBA" id="ARBA00022475"/>
    </source>
</evidence>
<evidence type="ECO:0000256" key="7">
    <source>
        <dbReference type="ARBA" id="ARBA00022989"/>
    </source>
</evidence>
<dbReference type="CDD" id="cd00075">
    <property type="entry name" value="HATPase"/>
    <property type="match status" value="1"/>
</dbReference>
<keyword evidence="4" id="KW-1003">Cell membrane</keyword>
<evidence type="ECO:0000259" key="9">
    <source>
        <dbReference type="PROSITE" id="PS50109"/>
    </source>
</evidence>
<evidence type="ECO:0000256" key="6">
    <source>
        <dbReference type="ARBA" id="ARBA00022692"/>
    </source>
</evidence>
<dbReference type="InterPro" id="IPR029151">
    <property type="entry name" value="Sensor-like_sf"/>
</dbReference>
<comment type="catalytic activity">
    <reaction evidence="1">
        <text>ATP + protein L-histidine = ADP + protein N-phospho-L-histidine.</text>
        <dbReference type="EC" id="2.7.13.3"/>
    </reaction>
</comment>
<dbReference type="GO" id="GO:0000155">
    <property type="term" value="F:phosphorelay sensor kinase activity"/>
    <property type="evidence" value="ECO:0007669"/>
    <property type="project" value="InterPro"/>
</dbReference>
<evidence type="ECO:0000256" key="1">
    <source>
        <dbReference type="ARBA" id="ARBA00000085"/>
    </source>
</evidence>
<dbReference type="RefSeq" id="WP_188985079.1">
    <property type="nucleotide sequence ID" value="NZ_BMPO01000009.1"/>
</dbReference>
<evidence type="ECO:0000256" key="3">
    <source>
        <dbReference type="ARBA" id="ARBA00012438"/>
    </source>
</evidence>
<protein>
    <recommendedName>
        <fullName evidence="3">histidine kinase</fullName>
        <ecNumber evidence="3">2.7.13.3</ecNumber>
    </recommendedName>
</protein>
<dbReference type="InterPro" id="IPR004358">
    <property type="entry name" value="Sig_transdc_His_kin-like_C"/>
</dbReference>
<dbReference type="Gene3D" id="1.10.287.130">
    <property type="match status" value="1"/>
</dbReference>
<dbReference type="PRINTS" id="PR00344">
    <property type="entry name" value="BCTRLSENSOR"/>
</dbReference>
<dbReference type="PANTHER" id="PTHR43065">
    <property type="entry name" value="SENSOR HISTIDINE KINASE"/>
    <property type="match status" value="1"/>
</dbReference>
<dbReference type="Pfam" id="PF02518">
    <property type="entry name" value="HATPase_c"/>
    <property type="match status" value="1"/>
</dbReference>
<dbReference type="InterPro" id="IPR036890">
    <property type="entry name" value="HATPase_C_sf"/>
</dbReference>
<dbReference type="EC" id="2.7.13.3" evidence="3"/>
<keyword evidence="7 8" id="KW-1133">Transmembrane helix</keyword>
<comment type="subcellular location">
    <subcellularLocation>
        <location evidence="2">Cell membrane</location>
        <topology evidence="2">Multi-pass membrane protein</topology>
    </subcellularLocation>
</comment>
<proteinExistence type="predicted"/>
<keyword evidence="8" id="KW-0472">Membrane</keyword>
<dbReference type="GO" id="GO:0005886">
    <property type="term" value="C:plasma membrane"/>
    <property type="evidence" value="ECO:0007669"/>
    <property type="project" value="UniProtKB-SubCell"/>
</dbReference>
<feature type="transmembrane region" description="Helical" evidence="8">
    <location>
        <begin position="12"/>
        <end position="31"/>
    </location>
</feature>
<name>A0A917Q134_9PSED</name>
<sequence length="603" mass="65452">MTPRRSGALSRNLVVLFLPWAIIVLGMCGLLREHLLDSKLQPLWTAQNAALEEGQIALSRRLAIARGNLSFLSQQPSVRAFLASGDSPVESPHELIHEFIATADYYRTVWLLDRQGNIRASVEKDGRQMPEAPLSADTIREISELNWGEAFLSSLGGSIARDPATPEMLLAIPAFDEDGTRLGAIVFSYRVELIAGRLQEIAANYGVPLGLVSGRGRWIFGPYPEAAVPVSDVDGDLLEKDAPEHAFDGLPGNWAVEWFDPALVLPVQETLQNSPEALYLASVLPAPTLAAIQREVWLLVGALAAFMLLAGAAVVVLLSQAEVARDQAMRALAARSDELMERNLEVNRAMETLHRTQSALVQAEKLSSLGTLVAGVAHELNTPIGAASMAASSLRGDAEKALAAIQRVDDRDVQRFLKRSGPGLAIVQTNLERLATFTRAFKKLASDRASTERREFDLAELLDEVVLVLGPRLKGTPHVVRREVPSPFFLNSFPGPISQILQNLIDNALVHAFEPGVNGEVEVKAWHGDHGHICIDVSDDGCGMDKDQLSRIFDPFYTTKRGRGGTGLGLHITHQLAVGILGGKIEVHSTPGEGTRFRLEVPG</sequence>
<evidence type="ECO:0000313" key="10">
    <source>
        <dbReference type="EMBL" id="GGK06228.1"/>
    </source>
</evidence>
<keyword evidence="6 8" id="KW-0812">Transmembrane</keyword>
<dbReference type="SUPFAM" id="SSF47384">
    <property type="entry name" value="Homodimeric domain of signal transducing histidine kinase"/>
    <property type="match status" value="1"/>
</dbReference>
<accession>A0A917Q134</accession>
<dbReference type="CDD" id="cd18773">
    <property type="entry name" value="PDC1_HK_sensor"/>
    <property type="match status" value="1"/>
</dbReference>
<reference evidence="10" key="1">
    <citation type="journal article" date="2014" name="Int. J. Syst. Evol. Microbiol.">
        <title>Complete genome sequence of Corynebacterium casei LMG S-19264T (=DSM 44701T), isolated from a smear-ripened cheese.</title>
        <authorList>
            <consortium name="US DOE Joint Genome Institute (JGI-PGF)"/>
            <person name="Walter F."/>
            <person name="Albersmeier A."/>
            <person name="Kalinowski J."/>
            <person name="Ruckert C."/>
        </authorList>
    </citation>
    <scope>NUCLEOTIDE SEQUENCE</scope>
    <source>
        <strain evidence="10">JCM 30078</strain>
    </source>
</reference>
<keyword evidence="11" id="KW-1185">Reference proteome</keyword>
<dbReference type="Proteomes" id="UP000635983">
    <property type="component" value="Unassembled WGS sequence"/>
</dbReference>
<dbReference type="AlphaFoldDB" id="A0A917Q134"/>
<dbReference type="CDD" id="cd00082">
    <property type="entry name" value="HisKA"/>
    <property type="match status" value="1"/>
</dbReference>
<dbReference type="Gene3D" id="3.30.565.10">
    <property type="entry name" value="Histidine kinase-like ATPase, C-terminal domain"/>
    <property type="match status" value="1"/>
</dbReference>
<dbReference type="InterPro" id="IPR003594">
    <property type="entry name" value="HATPase_dom"/>
</dbReference>
<evidence type="ECO:0000256" key="2">
    <source>
        <dbReference type="ARBA" id="ARBA00004651"/>
    </source>
</evidence>
<evidence type="ECO:0000256" key="5">
    <source>
        <dbReference type="ARBA" id="ARBA00022553"/>
    </source>
</evidence>
<dbReference type="SUPFAM" id="SSF55874">
    <property type="entry name" value="ATPase domain of HSP90 chaperone/DNA topoisomerase II/histidine kinase"/>
    <property type="match status" value="1"/>
</dbReference>
<comment type="caution">
    <text evidence="10">The sequence shown here is derived from an EMBL/GenBank/DDBJ whole genome shotgun (WGS) entry which is preliminary data.</text>
</comment>
<dbReference type="InterPro" id="IPR003661">
    <property type="entry name" value="HisK_dim/P_dom"/>
</dbReference>
<evidence type="ECO:0000313" key="11">
    <source>
        <dbReference type="Proteomes" id="UP000635983"/>
    </source>
</evidence>
<organism evidence="10 11">
    <name type="scientific">Pseudomonas matsuisoli</name>
    <dbReference type="NCBI Taxonomy" id="1515666"/>
    <lineage>
        <taxon>Bacteria</taxon>
        <taxon>Pseudomonadati</taxon>
        <taxon>Pseudomonadota</taxon>
        <taxon>Gammaproteobacteria</taxon>
        <taxon>Pseudomonadales</taxon>
        <taxon>Pseudomonadaceae</taxon>
        <taxon>Pseudomonas</taxon>
    </lineage>
</organism>
<evidence type="ECO:0000256" key="8">
    <source>
        <dbReference type="SAM" id="Phobius"/>
    </source>
</evidence>
<dbReference type="EMBL" id="BMPO01000009">
    <property type="protein sequence ID" value="GGK06228.1"/>
    <property type="molecule type" value="Genomic_DNA"/>
</dbReference>
<keyword evidence="5" id="KW-0597">Phosphoprotein</keyword>
<dbReference type="PROSITE" id="PS50109">
    <property type="entry name" value="HIS_KIN"/>
    <property type="match status" value="1"/>
</dbReference>
<feature type="domain" description="Histidine kinase" evidence="9">
    <location>
        <begin position="375"/>
        <end position="603"/>
    </location>
</feature>
<reference evidence="10" key="2">
    <citation type="submission" date="2020-09" db="EMBL/GenBank/DDBJ databases">
        <authorList>
            <person name="Sun Q."/>
            <person name="Ohkuma M."/>
        </authorList>
    </citation>
    <scope>NUCLEOTIDE SEQUENCE</scope>
    <source>
        <strain evidence="10">JCM 30078</strain>
    </source>
</reference>
<dbReference type="SUPFAM" id="SSF103190">
    <property type="entry name" value="Sensory domain-like"/>
    <property type="match status" value="1"/>
</dbReference>
<dbReference type="InterPro" id="IPR036097">
    <property type="entry name" value="HisK_dim/P_sf"/>
</dbReference>
<dbReference type="PANTHER" id="PTHR43065:SF47">
    <property type="match status" value="1"/>
</dbReference>